<evidence type="ECO:0000313" key="6">
    <source>
        <dbReference type="Proteomes" id="UP000017813"/>
    </source>
</evidence>
<evidence type="ECO:0000256" key="3">
    <source>
        <dbReference type="RuleBase" id="RU003694"/>
    </source>
</evidence>
<dbReference type="eggNOG" id="COG0304">
    <property type="taxonomic scope" value="Bacteria"/>
</dbReference>
<keyword evidence="6" id="KW-1185">Reference proteome</keyword>
<evidence type="ECO:0000259" key="4">
    <source>
        <dbReference type="PROSITE" id="PS52004"/>
    </source>
</evidence>
<evidence type="ECO:0000313" key="5">
    <source>
        <dbReference type="EMBL" id="EFG31394.1"/>
    </source>
</evidence>
<keyword evidence="2 3" id="KW-0808">Transferase</keyword>
<reference evidence="5 6" key="1">
    <citation type="submission" date="2010-03" db="EMBL/GenBank/DDBJ databases">
        <authorList>
            <consortium name="The Broad Institute Genome Sequencing Platform"/>
            <person name="Ward D."/>
            <person name="Earl A."/>
            <person name="Feldgarden M."/>
            <person name="Gevers D."/>
            <person name="Young S."/>
            <person name="Zeng Q."/>
            <person name="Koehrsen M."/>
            <person name="Alvarado L."/>
            <person name="Berlin A.M."/>
            <person name="Borenstein D."/>
            <person name="Chapman S.B."/>
            <person name="Chen Z."/>
            <person name="Engels R."/>
            <person name="Freedman E."/>
            <person name="Gellesch M."/>
            <person name="Goldberg J."/>
            <person name="Griggs A."/>
            <person name="Gujja S."/>
            <person name="Heilman E.R."/>
            <person name="Heiman D.I."/>
            <person name="Hepburn T.A."/>
            <person name="Howarth C."/>
            <person name="Jen D."/>
            <person name="Larson L."/>
            <person name="Mehta T."/>
            <person name="Park D."/>
            <person name="Pearson M."/>
            <person name="Richards J."/>
            <person name="Roberts A."/>
            <person name="Saif S."/>
            <person name="Shea T.D."/>
            <person name="Shenoy N."/>
            <person name="Sisk P."/>
            <person name="Stolte C."/>
            <person name="Sykes S.N."/>
            <person name="Walk T."/>
            <person name="White J."/>
            <person name="Yandava C."/>
            <person name="Izard J."/>
            <person name="Baranova O.V."/>
            <person name="Blanton J.M."/>
            <person name="Tanner A.C."/>
            <person name="Dewhirst F."/>
            <person name="Haas B."/>
            <person name="Nusbaum C."/>
            <person name="Birren B."/>
        </authorList>
    </citation>
    <scope>NUCLEOTIDE SEQUENCE [LARGE SCALE GENOMIC DNA]</scope>
    <source>
        <strain evidence="5 6">ATCC 29453</strain>
    </source>
</reference>
<dbReference type="NCBIfam" id="NF006618">
    <property type="entry name" value="PRK09185.1"/>
    <property type="match status" value="1"/>
</dbReference>
<comment type="caution">
    <text evidence="5">The sequence shown here is derived from an EMBL/GenBank/DDBJ whole genome shotgun (WGS) entry which is preliminary data.</text>
</comment>
<dbReference type="InterPro" id="IPR014031">
    <property type="entry name" value="Ketoacyl_synth_C"/>
</dbReference>
<dbReference type="Pfam" id="PF02801">
    <property type="entry name" value="Ketoacyl-synt_C"/>
    <property type="match status" value="1"/>
</dbReference>
<dbReference type="PANTHER" id="PTHR11712:SF320">
    <property type="entry name" value="BETA-KETOACYL SYNTHASE"/>
    <property type="match status" value="1"/>
</dbReference>
<comment type="similarity">
    <text evidence="1 3">Belongs to the thiolase-like superfamily. Beta-ketoacyl-ACP synthases family.</text>
</comment>
<dbReference type="InterPro" id="IPR016039">
    <property type="entry name" value="Thiolase-like"/>
</dbReference>
<dbReference type="KEGG" id="smur:BWP33_09960"/>
<dbReference type="AlphaFoldDB" id="V9HLZ2"/>
<dbReference type="EMBL" id="ADCY02000011">
    <property type="protein sequence ID" value="EFG31394.1"/>
    <property type="molecule type" value="Genomic_DNA"/>
</dbReference>
<gene>
    <name evidence="5" type="ORF">HMPREF9021_00663</name>
</gene>
<dbReference type="Gene3D" id="3.40.47.10">
    <property type="match status" value="1"/>
</dbReference>
<dbReference type="InterPro" id="IPR020841">
    <property type="entry name" value="PKS_Beta-ketoAc_synthase_dom"/>
</dbReference>
<dbReference type="SMART" id="SM00825">
    <property type="entry name" value="PKS_KS"/>
    <property type="match status" value="1"/>
</dbReference>
<evidence type="ECO:0000256" key="2">
    <source>
        <dbReference type="ARBA" id="ARBA00022679"/>
    </source>
</evidence>
<dbReference type="RefSeq" id="WP_002641447.1">
    <property type="nucleotide sequence ID" value="NZ_CP019448.1"/>
</dbReference>
<dbReference type="SUPFAM" id="SSF53901">
    <property type="entry name" value="Thiolase-like"/>
    <property type="match status" value="1"/>
</dbReference>
<dbReference type="GO" id="GO:0005829">
    <property type="term" value="C:cytosol"/>
    <property type="evidence" value="ECO:0007669"/>
    <property type="project" value="TreeGrafter"/>
</dbReference>
<dbReference type="PANTHER" id="PTHR11712">
    <property type="entry name" value="POLYKETIDE SYNTHASE-RELATED"/>
    <property type="match status" value="1"/>
</dbReference>
<dbReference type="HOGENOM" id="CLU_000022_69_0_4"/>
<dbReference type="GO" id="GO:0006633">
    <property type="term" value="P:fatty acid biosynthetic process"/>
    <property type="evidence" value="ECO:0007669"/>
    <property type="project" value="InterPro"/>
</dbReference>
<name>V9HLZ2_9NEIS</name>
<evidence type="ECO:0000256" key="1">
    <source>
        <dbReference type="ARBA" id="ARBA00008467"/>
    </source>
</evidence>
<dbReference type="InterPro" id="IPR000794">
    <property type="entry name" value="Beta-ketoacyl_synthase"/>
</dbReference>
<dbReference type="PROSITE" id="PS52004">
    <property type="entry name" value="KS3_2"/>
    <property type="match status" value="1"/>
</dbReference>
<sequence>MTVYLNKPAVISALGRGLMAHIEGILSPEPTLTPRSDLVHGNTLFFGEVCGSLREFAEHISSQHRSRNNQLLWDALAQIEPQIELLKQKFSADRIAVIMGTSVSGADENLPLFQQLANHQCIENTKFLQQTQLHSDPADFVKQAYDLQGVAYGVSTACTSGARALMSAARLLRLGLCDAVICGGVDTLSPLTINGFYALEVLSGSHANPFSRHRDGINIGEAAAAFIATREPLEGESLPLLGYGASSDAYHMSSPHPDGVGAAAAFQAALNFAKLSYESIGWINLHGTGTVHNDRMESRAVAQIFGSQTPSTSTKPLTGHTLGAAGALEAALLWGVVSRECNLSGKLPPQVWDGERDEQLSEIYLTDTNSYWQNQRIGASASFAFGGNNAVLIIGESDAGLG</sequence>
<dbReference type="STRING" id="641147.HMPREF9021_00663"/>
<reference evidence="5 6" key="2">
    <citation type="submission" date="2011-10" db="EMBL/GenBank/DDBJ databases">
        <title>The Genome Sequence of Simonsiella muelleri ATCC 29453.</title>
        <authorList>
            <consortium name="The Broad Institute Genome Sequencing Platform"/>
            <consortium name="The Broad Institute Genome Sequencing Center for Infectious Disease"/>
            <person name="Earl A."/>
            <person name="Ward D."/>
            <person name="Feldgarden M."/>
            <person name="Gevers D."/>
            <person name="Izard J."/>
            <person name="Baranova O.V."/>
            <person name="Blanton J.M."/>
            <person name="Tanner A.C."/>
            <person name="Dewhirst F."/>
            <person name="Young S.K."/>
            <person name="Zeng Q."/>
            <person name="Gargeya S."/>
            <person name="Fitzgerald M."/>
            <person name="Haas B."/>
            <person name="Abouelleil A."/>
            <person name="Alvarado L."/>
            <person name="Arachchi H.M."/>
            <person name="Berlin A."/>
            <person name="Brown A."/>
            <person name="Chapman S.B."/>
            <person name="Chen Z."/>
            <person name="Dunbar C."/>
            <person name="Freedman E."/>
            <person name="Gearin G."/>
            <person name="Goldberg J."/>
            <person name="Griggs A."/>
            <person name="Gujja S."/>
            <person name="Heiman D."/>
            <person name="Howarth C."/>
            <person name="Larson L."/>
            <person name="Lui A."/>
            <person name="MacDonald P.J.P."/>
            <person name="Montmayeur A."/>
            <person name="Murphy C."/>
            <person name="Neiman D."/>
            <person name="Pearson M."/>
            <person name="Priest M."/>
            <person name="Roberts A."/>
            <person name="Saif S."/>
            <person name="Shea T."/>
            <person name="Shenoy N."/>
            <person name="Sisk P."/>
            <person name="Stolte C."/>
            <person name="Sykes S."/>
            <person name="Wortman J."/>
            <person name="Nusbaum C."/>
            <person name="Birren B."/>
        </authorList>
    </citation>
    <scope>NUCLEOTIDE SEQUENCE [LARGE SCALE GENOMIC DNA]</scope>
    <source>
        <strain evidence="5 6">ATCC 29453</strain>
    </source>
</reference>
<feature type="domain" description="Ketosynthase family 3 (KS3)" evidence="4">
    <location>
        <begin position="1"/>
        <end position="396"/>
    </location>
</feature>
<dbReference type="GO" id="GO:0004315">
    <property type="term" value="F:3-oxoacyl-[acyl-carrier-protein] synthase activity"/>
    <property type="evidence" value="ECO:0007669"/>
    <property type="project" value="InterPro"/>
</dbReference>
<dbReference type="InterPro" id="IPR014030">
    <property type="entry name" value="Ketoacyl_synth_N"/>
</dbReference>
<dbReference type="OrthoDB" id="9808669at2"/>
<dbReference type="Proteomes" id="UP000017813">
    <property type="component" value="Unassembled WGS sequence"/>
</dbReference>
<dbReference type="Pfam" id="PF00109">
    <property type="entry name" value="ketoacyl-synt"/>
    <property type="match status" value="1"/>
</dbReference>
<protein>
    <recommendedName>
        <fullName evidence="4">Ketosynthase family 3 (KS3) domain-containing protein</fullName>
    </recommendedName>
</protein>
<dbReference type="InterPro" id="IPR018201">
    <property type="entry name" value="Ketoacyl_synth_AS"/>
</dbReference>
<organism evidence="5 6">
    <name type="scientific">Simonsiella muelleri ATCC 29453</name>
    <dbReference type="NCBI Taxonomy" id="641147"/>
    <lineage>
        <taxon>Bacteria</taxon>
        <taxon>Pseudomonadati</taxon>
        <taxon>Pseudomonadota</taxon>
        <taxon>Betaproteobacteria</taxon>
        <taxon>Neisseriales</taxon>
        <taxon>Neisseriaceae</taxon>
        <taxon>Simonsiella</taxon>
    </lineage>
</organism>
<accession>V9HLZ2</accession>
<proteinExistence type="inferred from homology"/>
<dbReference type="PROSITE" id="PS00606">
    <property type="entry name" value="KS3_1"/>
    <property type="match status" value="1"/>
</dbReference>